<dbReference type="InterPro" id="IPR000194">
    <property type="entry name" value="ATPase_F1/V1/A1_a/bsu_nucl-bd"/>
</dbReference>
<keyword evidence="3" id="KW-0963">Cytoplasm</keyword>
<keyword evidence="2" id="KW-0813">Transport</keyword>
<dbReference type="PANTHER" id="PTHR15184">
    <property type="entry name" value="ATP SYNTHASE"/>
    <property type="match status" value="1"/>
</dbReference>
<evidence type="ECO:0000256" key="9">
    <source>
        <dbReference type="ARBA" id="ARBA00023065"/>
    </source>
</evidence>
<dbReference type="GO" id="GO:0046961">
    <property type="term" value="F:proton-transporting ATPase activity, rotational mechanism"/>
    <property type="evidence" value="ECO:0007669"/>
    <property type="project" value="InterPro"/>
</dbReference>
<dbReference type="InterPro" id="IPR013380">
    <property type="entry name" value="ATPase_T3SS_SctN"/>
</dbReference>
<evidence type="ECO:0000256" key="11">
    <source>
        <dbReference type="ARBA" id="ARBA00024382"/>
    </source>
</evidence>
<dbReference type="GO" id="GO:0005737">
    <property type="term" value="C:cytoplasm"/>
    <property type="evidence" value="ECO:0007669"/>
    <property type="project" value="UniProtKB-SubCell"/>
</dbReference>
<keyword evidence="9" id="KW-0406">Ion transport</keyword>
<evidence type="ECO:0000313" key="15">
    <source>
        <dbReference type="EMBL" id="RKD34435.1"/>
    </source>
</evidence>
<evidence type="ECO:0000256" key="13">
    <source>
        <dbReference type="ARBA" id="ARBA00034006"/>
    </source>
</evidence>
<protein>
    <recommendedName>
        <fullName evidence="12">Type 3 secretion system ATPase</fullName>
        <ecNumber evidence="11">7.4.2.8</ecNumber>
    </recommendedName>
</protein>
<dbReference type="InterPro" id="IPR027417">
    <property type="entry name" value="P-loop_NTPase"/>
</dbReference>
<comment type="subcellular location">
    <subcellularLocation>
        <location evidence="1">Cytoplasm</location>
    </subcellularLocation>
</comment>
<keyword evidence="7" id="KW-1278">Translocase</keyword>
<keyword evidence="16" id="KW-1185">Reference proteome</keyword>
<dbReference type="GO" id="GO:0071973">
    <property type="term" value="P:bacterial-type flagellum-dependent cell motility"/>
    <property type="evidence" value="ECO:0007669"/>
    <property type="project" value="InterPro"/>
</dbReference>
<evidence type="ECO:0000256" key="8">
    <source>
        <dbReference type="ARBA" id="ARBA00023026"/>
    </source>
</evidence>
<dbReference type="GO" id="GO:0044780">
    <property type="term" value="P:bacterial-type flagellum assembly"/>
    <property type="evidence" value="ECO:0007669"/>
    <property type="project" value="InterPro"/>
</dbReference>
<dbReference type="GO" id="GO:0005524">
    <property type="term" value="F:ATP binding"/>
    <property type="evidence" value="ECO:0007669"/>
    <property type="project" value="UniProtKB-KW"/>
</dbReference>
<dbReference type="PANTHER" id="PTHR15184:SF9">
    <property type="entry name" value="SPI-1 TYPE 3 SECRETION SYSTEM ATPASE"/>
    <property type="match status" value="1"/>
</dbReference>
<evidence type="ECO:0000256" key="5">
    <source>
        <dbReference type="ARBA" id="ARBA00022840"/>
    </source>
</evidence>
<evidence type="ECO:0000313" key="16">
    <source>
        <dbReference type="Proteomes" id="UP000284177"/>
    </source>
</evidence>
<dbReference type="CDD" id="cd01136">
    <property type="entry name" value="ATPase_flagellum-secretory_path_III"/>
    <property type="match status" value="1"/>
</dbReference>
<keyword evidence="8" id="KW-0843">Virulence</keyword>
<dbReference type="GO" id="GO:0016887">
    <property type="term" value="F:ATP hydrolysis activity"/>
    <property type="evidence" value="ECO:0007669"/>
    <property type="project" value="InterPro"/>
</dbReference>
<dbReference type="NCBIfam" id="TIGR02546">
    <property type="entry name" value="III_secr_ATP"/>
    <property type="match status" value="1"/>
</dbReference>
<dbReference type="GO" id="GO:0030257">
    <property type="term" value="C:type III protein secretion system complex"/>
    <property type="evidence" value="ECO:0007669"/>
    <property type="project" value="InterPro"/>
</dbReference>
<evidence type="ECO:0000256" key="4">
    <source>
        <dbReference type="ARBA" id="ARBA00022741"/>
    </source>
</evidence>
<comment type="caution">
    <text evidence="15">The sequence shown here is derived from an EMBL/GenBank/DDBJ whole genome shotgun (WGS) entry which is preliminary data.</text>
</comment>
<evidence type="ECO:0000259" key="14">
    <source>
        <dbReference type="SMART" id="SM00382"/>
    </source>
</evidence>
<dbReference type="InterPro" id="IPR022425">
    <property type="entry name" value="FliI_clade2"/>
</dbReference>
<dbReference type="OrthoDB" id="9802718at2"/>
<reference evidence="15 16" key="1">
    <citation type="submission" date="2016-08" db="EMBL/GenBank/DDBJ databases">
        <title>Novel Firmicutes and Novel Genomes.</title>
        <authorList>
            <person name="Poppleton D.I."/>
            <person name="Gribaldo S."/>
        </authorList>
    </citation>
    <scope>NUCLEOTIDE SEQUENCE [LARGE SCALE GENOMIC DNA]</scope>
    <source>
        <strain evidence="15 16">CTT3</strain>
    </source>
</reference>
<name>A0A419TAE0_9FIRM</name>
<dbReference type="Pfam" id="PF00006">
    <property type="entry name" value="ATP-synt_ab"/>
    <property type="match status" value="1"/>
</dbReference>
<comment type="similarity">
    <text evidence="10">Belongs to the ATPase alpha/beta chains family. T3SS ATPase subfamily.</text>
</comment>
<dbReference type="SUPFAM" id="SSF52540">
    <property type="entry name" value="P-loop containing nucleoside triphosphate hydrolases"/>
    <property type="match status" value="1"/>
</dbReference>
<dbReference type="InterPro" id="IPR003593">
    <property type="entry name" value="AAA+_ATPase"/>
</dbReference>
<dbReference type="PROSITE" id="PS00152">
    <property type="entry name" value="ATPASE_ALPHA_BETA"/>
    <property type="match status" value="1"/>
</dbReference>
<keyword evidence="4" id="KW-0547">Nucleotide-binding</keyword>
<dbReference type="CDD" id="cd18117">
    <property type="entry name" value="ATP-synt_flagellum-secretory_path_III_N"/>
    <property type="match status" value="1"/>
</dbReference>
<dbReference type="Pfam" id="PF18269">
    <property type="entry name" value="T3SS_ATPase_C"/>
    <property type="match status" value="1"/>
</dbReference>
<dbReference type="NCBIfam" id="TIGR03497">
    <property type="entry name" value="FliI_clade2"/>
    <property type="match status" value="1"/>
</dbReference>
<dbReference type="InterPro" id="IPR005714">
    <property type="entry name" value="ATPase_T3SS_FliI/YscN"/>
</dbReference>
<dbReference type="GO" id="GO:0008564">
    <property type="term" value="F:protein-exporting ATPase activity"/>
    <property type="evidence" value="ECO:0007669"/>
    <property type="project" value="UniProtKB-EC"/>
</dbReference>
<proteinExistence type="inferred from homology"/>
<evidence type="ECO:0000256" key="3">
    <source>
        <dbReference type="ARBA" id="ARBA00022490"/>
    </source>
</evidence>
<dbReference type="SMART" id="SM00382">
    <property type="entry name" value="AAA"/>
    <property type="match status" value="1"/>
</dbReference>
<dbReference type="InterPro" id="IPR040627">
    <property type="entry name" value="T3SS_ATPase_C"/>
</dbReference>
<evidence type="ECO:0000256" key="7">
    <source>
        <dbReference type="ARBA" id="ARBA00022967"/>
    </source>
</evidence>
<evidence type="ECO:0000256" key="12">
    <source>
        <dbReference type="ARBA" id="ARBA00024442"/>
    </source>
</evidence>
<dbReference type="FunFam" id="3.40.50.12240:FF:000002">
    <property type="entry name" value="Flagellum-specific ATP synthase FliI"/>
    <property type="match status" value="1"/>
</dbReference>
<dbReference type="Gene3D" id="3.40.50.12240">
    <property type="match status" value="1"/>
</dbReference>
<dbReference type="InterPro" id="IPR050053">
    <property type="entry name" value="ATPase_alpha/beta_chains"/>
</dbReference>
<dbReference type="InterPro" id="IPR004100">
    <property type="entry name" value="ATPase_F1/V1/A1_a/bsu_N"/>
</dbReference>
<dbReference type="GO" id="GO:0030254">
    <property type="term" value="P:protein secretion by the type III secretion system"/>
    <property type="evidence" value="ECO:0007669"/>
    <property type="project" value="InterPro"/>
</dbReference>
<keyword evidence="5" id="KW-0067">ATP-binding</keyword>
<dbReference type="Proteomes" id="UP000284177">
    <property type="component" value="Unassembled WGS sequence"/>
</dbReference>
<dbReference type="InterPro" id="IPR020003">
    <property type="entry name" value="ATPase_a/bsu_AS"/>
</dbReference>
<evidence type="ECO:0000256" key="1">
    <source>
        <dbReference type="ARBA" id="ARBA00004496"/>
    </source>
</evidence>
<dbReference type="RefSeq" id="WP_120166321.1">
    <property type="nucleotide sequence ID" value="NZ_MCIB01000001.1"/>
</dbReference>
<dbReference type="EMBL" id="MCIB01000001">
    <property type="protein sequence ID" value="RKD34435.1"/>
    <property type="molecule type" value="Genomic_DNA"/>
</dbReference>
<evidence type="ECO:0000256" key="10">
    <source>
        <dbReference type="ARBA" id="ARBA00024342"/>
    </source>
</evidence>
<dbReference type="EC" id="7.4.2.8" evidence="11"/>
<accession>A0A419TAE0</accession>
<dbReference type="GO" id="GO:0046933">
    <property type="term" value="F:proton-transporting ATP synthase activity, rotational mechanism"/>
    <property type="evidence" value="ECO:0007669"/>
    <property type="project" value="TreeGrafter"/>
</dbReference>
<feature type="domain" description="AAA+ ATPase" evidence="14">
    <location>
        <begin position="160"/>
        <end position="341"/>
    </location>
</feature>
<dbReference type="AlphaFoldDB" id="A0A419TAE0"/>
<dbReference type="Pfam" id="PF02874">
    <property type="entry name" value="ATP-synt_ab_N"/>
    <property type="match status" value="1"/>
</dbReference>
<dbReference type="NCBIfam" id="TIGR01026">
    <property type="entry name" value="fliI_yscN"/>
    <property type="match status" value="1"/>
</dbReference>
<comment type="catalytic activity">
    <reaction evidence="13">
        <text>ATP + H2O + cellular proteinSide 1 = ADP + phosphate + cellular proteinSide 2.</text>
        <dbReference type="EC" id="7.4.2.8"/>
    </reaction>
</comment>
<keyword evidence="6" id="KW-0653">Protein transport</keyword>
<organism evidence="15 16">
    <name type="scientific">Thermohalobacter berrensis</name>
    <dbReference type="NCBI Taxonomy" id="99594"/>
    <lineage>
        <taxon>Bacteria</taxon>
        <taxon>Bacillati</taxon>
        <taxon>Bacillota</taxon>
        <taxon>Tissierellia</taxon>
        <taxon>Tissierellales</taxon>
        <taxon>Thermohalobacteraceae</taxon>
        <taxon>Thermohalobacter</taxon>
    </lineage>
</organism>
<evidence type="ECO:0000256" key="2">
    <source>
        <dbReference type="ARBA" id="ARBA00022448"/>
    </source>
</evidence>
<gene>
    <name evidence="15" type="ORF">BET03_00965</name>
</gene>
<sequence length="440" mass="47970">MDTITDIKRYINAVNNTEFIKYTGRVTKVIGLTIESNGPLSKIGELCYIYPVKSKEPILAEVVGFKEDKILLMPLGEMEGIGPGSKVVASGYSLKVNVSHNLVGRILDGLGNPIDGKGPLKNVTYYPVSNTPPNPLERKKIKEILPLGIKAIDGLLTCGKGQRIGIFAGSGVGKSTLMGMIARNAEADINVIALIGERGREVREFIENDLKEEGLKKSVVIVATSDKPALIRMKGALLATAIAEYFRDQGKNVMLLMDSLTRFAMAQREVGLAIGEPPVTRGFTPSVFATLPKLLERSGTSNKGSITALYTVLVDGDDLNEPITDTVRGILDGHIVLSRKLASQNHYPAIDILASISRVMPNICDDKHLSISNKVKDIIATYRESEDLINIGAYKKGNNKKLDKAVESIDRINSFLRQGIMESFKMEDTLSLLEDISKDI</sequence>
<evidence type="ECO:0000256" key="6">
    <source>
        <dbReference type="ARBA" id="ARBA00022927"/>
    </source>
</evidence>